<dbReference type="KEGG" id="tai:Taci_1305"/>
<reference evidence="3 4" key="1">
    <citation type="journal article" date="2009" name="Stand. Genomic Sci.">
        <title>Complete genome sequence of Thermanaerovibrio acidaminovorans type strain (Su883).</title>
        <authorList>
            <person name="Chovatia M."/>
            <person name="Sikorski J."/>
            <person name="Schroder M."/>
            <person name="Lapidus A."/>
            <person name="Nolan M."/>
            <person name="Tice H."/>
            <person name="Glavina Del Rio T."/>
            <person name="Copeland A."/>
            <person name="Cheng J.F."/>
            <person name="Lucas S."/>
            <person name="Chen F."/>
            <person name="Bruce D."/>
            <person name="Goodwin L."/>
            <person name="Pitluck S."/>
            <person name="Ivanova N."/>
            <person name="Mavromatis K."/>
            <person name="Ovchinnikova G."/>
            <person name="Pati A."/>
            <person name="Chen A."/>
            <person name="Palaniappan K."/>
            <person name="Land M."/>
            <person name="Hauser L."/>
            <person name="Chang Y.J."/>
            <person name="Jeffries C.D."/>
            <person name="Chain P."/>
            <person name="Saunders E."/>
            <person name="Detter J.C."/>
            <person name="Brettin T."/>
            <person name="Rohde M."/>
            <person name="Goker M."/>
            <person name="Spring S."/>
            <person name="Bristow J."/>
            <person name="Markowitz V."/>
            <person name="Hugenholtz P."/>
            <person name="Kyrpides N.C."/>
            <person name="Klenk H.P."/>
            <person name="Eisen J.A."/>
        </authorList>
    </citation>
    <scope>NUCLEOTIDE SEQUENCE [LARGE SCALE GENOMIC DNA]</scope>
    <source>
        <strain evidence="4">ATCC 49978 / DSM 6589 / Su883</strain>
    </source>
</reference>
<gene>
    <name evidence="3" type="ordered locus">Taci_1305</name>
</gene>
<proteinExistence type="predicted"/>
<evidence type="ECO:0000259" key="2">
    <source>
        <dbReference type="Pfam" id="PF20250"/>
    </source>
</evidence>
<sequence length="530" mass="57830">MDRPFKLSVRDDGIYLTVEPEGELVLSDVVALLKEKQIEDYDGQLVARAVQERTGESVKIAERKTDLDRPAKMEIRISEDGLSCSMKLTPPLGKLPLPSPEDIERFLRDHGVVEGFKADVIRALASGSHLNQWVEVARGREVVHGKDAAIVYKVDLQRLKPKETQEGKRVDMKDLGTVINVLKGQELAEKTPPVPGQDGMTVMGKPIKAQAPKDKNLPAGSGTEMSEDRMHLYAAQDGHLSIKDGKLCVLPLFEVKGDVDYGVGNIQFVGPVMVRGSVREGFSVKAGGDLFVDGVVEGAHLSCEGNMVIKVGVRGTGKALLEAKGDVSCAYIDQAHVRAGGDVRVSEAIMHSQVSARGSVIVQGSKKGQIVGGRVQAGIEVVCETLGSEMGTKTEVVVGVPPELMEERRRIVESLKDLKAKMGDVNTNLGYLKKLEERDLLDDQKRALMVRLTRAKFQLQGQISVLEKRMAAIEAEVESSKASGRVRVKGTCHNGVVVSIRGMNYIVRSDQKFVSFAVEEGEIRIKPFDY</sequence>
<dbReference type="PANTHER" id="PTHR38032">
    <property type="entry name" value="POLYMERASE-RELATED"/>
    <property type="match status" value="1"/>
</dbReference>
<feature type="domain" description="Flagellar Assembly Protein A N-terminal region" evidence="2">
    <location>
        <begin position="73"/>
        <end position="244"/>
    </location>
</feature>
<evidence type="ECO:0000313" key="4">
    <source>
        <dbReference type="Proteomes" id="UP000002030"/>
    </source>
</evidence>
<dbReference type="OrthoDB" id="9816426at2"/>
<dbReference type="HOGENOM" id="CLU_026157_2_1_0"/>
<dbReference type="InterPro" id="IPR046865">
    <property type="entry name" value="FapA_b_solenoid"/>
</dbReference>
<dbReference type="EMBL" id="CP001818">
    <property type="protein sequence ID" value="ACZ19536.1"/>
    <property type="molecule type" value="Genomic_DNA"/>
</dbReference>
<feature type="coiled-coil region" evidence="1">
    <location>
        <begin position="456"/>
        <end position="483"/>
    </location>
</feature>
<dbReference type="Pfam" id="PF03961">
    <property type="entry name" value="FapA"/>
    <property type="match status" value="1"/>
</dbReference>
<protein>
    <recommendedName>
        <fullName evidence="2">Flagellar Assembly Protein A N-terminal region domain-containing protein</fullName>
    </recommendedName>
</protein>
<dbReference type="InterPro" id="IPR005646">
    <property type="entry name" value="FapA"/>
</dbReference>
<dbReference type="Proteomes" id="UP000002030">
    <property type="component" value="Chromosome"/>
</dbReference>
<dbReference type="InterPro" id="IPR046866">
    <property type="entry name" value="FapA_N"/>
</dbReference>
<keyword evidence="1" id="KW-0175">Coiled coil</keyword>
<dbReference type="RefSeq" id="WP_012870047.1">
    <property type="nucleotide sequence ID" value="NC_013522.1"/>
</dbReference>
<evidence type="ECO:0000313" key="3">
    <source>
        <dbReference type="EMBL" id="ACZ19536.1"/>
    </source>
</evidence>
<keyword evidence="4" id="KW-1185">Reference proteome</keyword>
<dbReference type="Pfam" id="PF20250">
    <property type="entry name" value="FapA_N"/>
    <property type="match status" value="1"/>
</dbReference>
<dbReference type="EnsemblBacteria" id="ACZ19536">
    <property type="protein sequence ID" value="ACZ19536"/>
    <property type="gene ID" value="Taci_1305"/>
</dbReference>
<name>D1B695_THEAS</name>
<evidence type="ECO:0000256" key="1">
    <source>
        <dbReference type="SAM" id="Coils"/>
    </source>
</evidence>
<dbReference type="PANTHER" id="PTHR38032:SF1">
    <property type="entry name" value="RNA-BINDING PROTEIN KHPB N-TERMINAL DOMAIN-CONTAINING PROTEIN"/>
    <property type="match status" value="1"/>
</dbReference>
<dbReference type="STRING" id="525903.Taci_1305"/>
<accession>D1B695</accession>
<dbReference type="eggNOG" id="COG1315">
    <property type="taxonomic scope" value="Bacteria"/>
</dbReference>
<organism evidence="3 4">
    <name type="scientific">Thermanaerovibrio acidaminovorans (strain ATCC 49978 / DSM 6589 / Su883)</name>
    <name type="common">Selenomonas acidaminovorans</name>
    <dbReference type="NCBI Taxonomy" id="525903"/>
    <lineage>
        <taxon>Bacteria</taxon>
        <taxon>Thermotogati</taxon>
        <taxon>Synergistota</taxon>
        <taxon>Synergistia</taxon>
        <taxon>Synergistales</taxon>
        <taxon>Synergistaceae</taxon>
        <taxon>Thermanaerovibrio</taxon>
    </lineage>
</organism>
<dbReference type="AlphaFoldDB" id="D1B695"/>